<dbReference type="Proteomes" id="UP001209878">
    <property type="component" value="Unassembled WGS sequence"/>
</dbReference>
<reference evidence="7" key="1">
    <citation type="journal article" date="2023" name="Mol. Biol. Evol.">
        <title>Third-Generation Sequencing Reveals the Adaptive Role of the Epigenome in Three Deep-Sea Polychaetes.</title>
        <authorList>
            <person name="Perez M."/>
            <person name="Aroh O."/>
            <person name="Sun Y."/>
            <person name="Lan Y."/>
            <person name="Juniper S.K."/>
            <person name="Young C.R."/>
            <person name="Angers B."/>
            <person name="Qian P.Y."/>
        </authorList>
    </citation>
    <scope>NUCLEOTIDE SEQUENCE</scope>
    <source>
        <strain evidence="7">R07B-5</strain>
    </source>
</reference>
<evidence type="ECO:0000313" key="8">
    <source>
        <dbReference type="Proteomes" id="UP001209878"/>
    </source>
</evidence>
<feature type="transmembrane region" description="Helical" evidence="6">
    <location>
        <begin position="12"/>
        <end position="35"/>
    </location>
</feature>
<evidence type="ECO:0000256" key="1">
    <source>
        <dbReference type="ARBA" id="ARBA00004141"/>
    </source>
</evidence>
<feature type="transmembrane region" description="Helical" evidence="6">
    <location>
        <begin position="173"/>
        <end position="192"/>
    </location>
</feature>
<feature type="transmembrane region" description="Helical" evidence="6">
    <location>
        <begin position="74"/>
        <end position="96"/>
    </location>
</feature>
<feature type="transmembrane region" description="Helical" evidence="6">
    <location>
        <begin position="132"/>
        <end position="151"/>
    </location>
</feature>
<comment type="caution">
    <text evidence="7">The sequence shown here is derived from an EMBL/GenBank/DDBJ whole genome shotgun (WGS) entry which is preliminary data.</text>
</comment>
<dbReference type="PANTHER" id="PTHR13628:SF1">
    <property type="entry name" value="TRANSMEMBRANE PROTEIN 267"/>
    <property type="match status" value="1"/>
</dbReference>
<dbReference type="GO" id="GO:0016020">
    <property type="term" value="C:membrane"/>
    <property type="evidence" value="ECO:0007669"/>
    <property type="project" value="UniProtKB-SubCell"/>
</dbReference>
<sequence>MDKWLDIFSPKTIVLELLLVGICILDDPSVISVFISENPLSRAAVDSATHGVIAAMSWLLVTNLQMTTRNLMEVFLSGVLGMVIDIDHFIAAGSLSLNAATSLTKRPFLHNSSLILIIFMLLYSLQQCRQFSGILASVPWIFLLAWTSHHMRDGIRHGLWFAPFGSTQVIPKWLYIGVISLCPLLLKAVVMLRWSDSDHSRTGSSTDHQGTAVI</sequence>
<feature type="transmembrane region" description="Helical" evidence="6">
    <location>
        <begin position="41"/>
        <end position="62"/>
    </location>
</feature>
<keyword evidence="4 6" id="KW-1133">Transmembrane helix</keyword>
<evidence type="ECO:0000256" key="4">
    <source>
        <dbReference type="ARBA" id="ARBA00022989"/>
    </source>
</evidence>
<organism evidence="7 8">
    <name type="scientific">Ridgeia piscesae</name>
    <name type="common">Tubeworm</name>
    <dbReference type="NCBI Taxonomy" id="27915"/>
    <lineage>
        <taxon>Eukaryota</taxon>
        <taxon>Metazoa</taxon>
        <taxon>Spiralia</taxon>
        <taxon>Lophotrochozoa</taxon>
        <taxon>Annelida</taxon>
        <taxon>Polychaeta</taxon>
        <taxon>Sedentaria</taxon>
        <taxon>Canalipalpata</taxon>
        <taxon>Sabellida</taxon>
        <taxon>Siboglinidae</taxon>
        <taxon>Ridgeia</taxon>
    </lineage>
</organism>
<keyword evidence="3 6" id="KW-0812">Transmembrane</keyword>
<evidence type="ECO:0000313" key="7">
    <source>
        <dbReference type="EMBL" id="KAK2179890.1"/>
    </source>
</evidence>
<name>A0AAD9NRN4_RIDPI</name>
<dbReference type="AlphaFoldDB" id="A0AAD9NRN4"/>
<dbReference type="PANTHER" id="PTHR13628">
    <property type="entry name" value="TRANSMEMBRANE PROTEIN 267"/>
    <property type="match status" value="1"/>
</dbReference>
<protein>
    <recommendedName>
        <fullName evidence="2">Transmembrane protein 267</fullName>
    </recommendedName>
</protein>
<comment type="subcellular location">
    <subcellularLocation>
        <location evidence="1">Membrane</location>
        <topology evidence="1">Multi-pass membrane protein</topology>
    </subcellularLocation>
</comment>
<evidence type="ECO:0000256" key="3">
    <source>
        <dbReference type="ARBA" id="ARBA00022692"/>
    </source>
</evidence>
<keyword evidence="8" id="KW-1185">Reference proteome</keyword>
<gene>
    <name evidence="7" type="ORF">NP493_465g00003</name>
</gene>
<feature type="transmembrane region" description="Helical" evidence="6">
    <location>
        <begin position="108"/>
        <end position="125"/>
    </location>
</feature>
<evidence type="ECO:0000256" key="6">
    <source>
        <dbReference type="SAM" id="Phobius"/>
    </source>
</evidence>
<proteinExistence type="predicted"/>
<accession>A0AAD9NRN4</accession>
<keyword evidence="5 6" id="KW-0472">Membrane</keyword>
<evidence type="ECO:0000256" key="2">
    <source>
        <dbReference type="ARBA" id="ARBA00013977"/>
    </source>
</evidence>
<dbReference type="EMBL" id="JAODUO010000466">
    <property type="protein sequence ID" value="KAK2179890.1"/>
    <property type="molecule type" value="Genomic_DNA"/>
</dbReference>
<evidence type="ECO:0000256" key="5">
    <source>
        <dbReference type="ARBA" id="ARBA00023136"/>
    </source>
</evidence>
<dbReference type="InterPro" id="IPR026572">
    <property type="entry name" value="TMEM267"/>
</dbReference>